<gene>
    <name evidence="1" type="ORF">I4F81_005401</name>
</gene>
<name>A0ACC3BXU8_PYRYE</name>
<evidence type="ECO:0000313" key="2">
    <source>
        <dbReference type="Proteomes" id="UP000798662"/>
    </source>
</evidence>
<protein>
    <submittedName>
        <fullName evidence="1">Uncharacterized protein</fullName>
    </submittedName>
</protein>
<sequence length="250" mass="25700">MDTPPEAVEPTPGGSDGAAVPASGALSAGGGGGGELTSLPSPAMPAAPPAPASLPFPRRISTLPPSPATRPTVILNVYNLTVPSPPPSLLAFTSMLASTGLGLHHSGVQVGTTEYAFGGHNDEGTGVFEVRPRAAPGAEFRESIPLGDCVYSATEVREIVRAMGVAWPGAGYNLLTRNCNHFADQLCRRLTGVGSPPWVNRLAGVGAAFKWALPEGFDTPMAAPVVPDEMRPERDAARDGAVGRHSYEGS</sequence>
<dbReference type="EMBL" id="CM020619">
    <property type="protein sequence ID" value="KAK1862834.1"/>
    <property type="molecule type" value="Genomic_DNA"/>
</dbReference>
<proteinExistence type="predicted"/>
<comment type="caution">
    <text evidence="1">The sequence shown here is derived from an EMBL/GenBank/DDBJ whole genome shotgun (WGS) entry which is preliminary data.</text>
</comment>
<evidence type="ECO:0000313" key="1">
    <source>
        <dbReference type="EMBL" id="KAK1862834.1"/>
    </source>
</evidence>
<reference evidence="1" key="1">
    <citation type="submission" date="2019-11" db="EMBL/GenBank/DDBJ databases">
        <title>Nori genome reveals adaptations in red seaweeds to the harsh intertidal environment.</title>
        <authorList>
            <person name="Wang D."/>
            <person name="Mao Y."/>
        </authorList>
    </citation>
    <scope>NUCLEOTIDE SEQUENCE</scope>
    <source>
        <tissue evidence="1">Gametophyte</tissue>
    </source>
</reference>
<keyword evidence="2" id="KW-1185">Reference proteome</keyword>
<organism evidence="1 2">
    <name type="scientific">Pyropia yezoensis</name>
    <name type="common">Susabi-nori</name>
    <name type="synonym">Porphyra yezoensis</name>
    <dbReference type="NCBI Taxonomy" id="2788"/>
    <lineage>
        <taxon>Eukaryota</taxon>
        <taxon>Rhodophyta</taxon>
        <taxon>Bangiophyceae</taxon>
        <taxon>Bangiales</taxon>
        <taxon>Bangiaceae</taxon>
        <taxon>Pyropia</taxon>
    </lineage>
</organism>
<dbReference type="Proteomes" id="UP000798662">
    <property type="component" value="Chromosome 2"/>
</dbReference>
<accession>A0ACC3BXU8</accession>